<protein>
    <submittedName>
        <fullName evidence="2">Uncharacterized protein</fullName>
    </submittedName>
</protein>
<proteinExistence type="predicted"/>
<dbReference type="EMBL" id="SSTD01003948">
    <property type="protein sequence ID" value="TYK24218.1"/>
    <property type="molecule type" value="Genomic_DNA"/>
</dbReference>
<comment type="caution">
    <text evidence="2">The sequence shown here is derived from an EMBL/GenBank/DDBJ whole genome shotgun (WGS) entry which is preliminary data.</text>
</comment>
<name>A0A5D3DKZ8_CUCMM</name>
<organism evidence="2 3">
    <name type="scientific">Cucumis melo var. makuwa</name>
    <name type="common">Oriental melon</name>
    <dbReference type="NCBI Taxonomy" id="1194695"/>
    <lineage>
        <taxon>Eukaryota</taxon>
        <taxon>Viridiplantae</taxon>
        <taxon>Streptophyta</taxon>
        <taxon>Embryophyta</taxon>
        <taxon>Tracheophyta</taxon>
        <taxon>Spermatophyta</taxon>
        <taxon>Magnoliopsida</taxon>
        <taxon>eudicotyledons</taxon>
        <taxon>Gunneridae</taxon>
        <taxon>Pentapetalae</taxon>
        <taxon>rosids</taxon>
        <taxon>fabids</taxon>
        <taxon>Cucurbitales</taxon>
        <taxon>Cucurbitaceae</taxon>
        <taxon>Benincaseae</taxon>
        <taxon>Cucumis</taxon>
    </lineage>
</organism>
<reference evidence="2 3" key="1">
    <citation type="submission" date="2019-08" db="EMBL/GenBank/DDBJ databases">
        <title>Draft genome sequences of two oriental melons (Cucumis melo L. var makuwa).</title>
        <authorList>
            <person name="Kwon S.-Y."/>
        </authorList>
    </citation>
    <scope>NUCLEOTIDE SEQUENCE [LARGE SCALE GENOMIC DNA]</scope>
    <source>
        <strain evidence="3">cv. Chang Bougi</strain>
        <tissue evidence="2">Leaf</tissue>
    </source>
</reference>
<evidence type="ECO:0000313" key="2">
    <source>
        <dbReference type="EMBL" id="TYK24218.1"/>
    </source>
</evidence>
<evidence type="ECO:0000256" key="1">
    <source>
        <dbReference type="SAM" id="MobiDB-lite"/>
    </source>
</evidence>
<gene>
    <name evidence="2" type="ORF">E5676_scaffold27G00200</name>
</gene>
<accession>A0A5D3DKZ8</accession>
<feature type="region of interest" description="Disordered" evidence="1">
    <location>
        <begin position="32"/>
        <end position="81"/>
    </location>
</feature>
<sequence>MGNICFRTNKVMAQDDSYDNLPPDQFIEAEKVEEQPLRPGSAMAKPKNGTGGAAGKKVVRFNLQEEEEDQEDRNSGDDSGAGVLRIKVVISQKELKEILKNRENNSCSLEELIEELKVKGRATTVSDEIGSWKPALECIPEGEGDLHK</sequence>
<dbReference type="Proteomes" id="UP000321947">
    <property type="component" value="Unassembled WGS sequence"/>
</dbReference>
<dbReference type="AlphaFoldDB" id="A0A5D3DKZ8"/>
<evidence type="ECO:0000313" key="3">
    <source>
        <dbReference type="Proteomes" id="UP000321947"/>
    </source>
</evidence>